<feature type="transmembrane region" description="Helical" evidence="6">
    <location>
        <begin position="95"/>
        <end position="120"/>
    </location>
</feature>
<evidence type="ECO:0000256" key="6">
    <source>
        <dbReference type="SAM" id="Phobius"/>
    </source>
</evidence>
<evidence type="ECO:0000259" key="7">
    <source>
        <dbReference type="PROSITE" id="PS50887"/>
    </source>
</evidence>
<gene>
    <name evidence="8" type="ORF">A374_06756</name>
</gene>
<evidence type="ECO:0000256" key="3">
    <source>
        <dbReference type="ARBA" id="ARBA00022692"/>
    </source>
</evidence>
<evidence type="ECO:0000313" key="9">
    <source>
        <dbReference type="Proteomes" id="UP000004080"/>
    </source>
</evidence>
<dbReference type="Proteomes" id="UP000004080">
    <property type="component" value="Unassembled WGS sequence"/>
</dbReference>
<dbReference type="SMART" id="SM00267">
    <property type="entry name" value="GGDEF"/>
    <property type="match status" value="1"/>
</dbReference>
<keyword evidence="5 6" id="KW-0472">Membrane</keyword>
<dbReference type="InterPro" id="IPR011620">
    <property type="entry name" value="Sig_transdc_His_kinase_LytS_TM"/>
</dbReference>
<dbReference type="RefSeq" id="WP_007201448.1">
    <property type="nucleotide sequence ID" value="NZ_AKKV01000022.1"/>
</dbReference>
<dbReference type="InterPro" id="IPR043128">
    <property type="entry name" value="Rev_trsase/Diguanyl_cyclase"/>
</dbReference>
<dbReference type="eggNOG" id="COG3706">
    <property type="taxonomic scope" value="Bacteria"/>
</dbReference>
<dbReference type="GO" id="GO:0005886">
    <property type="term" value="C:plasma membrane"/>
    <property type="evidence" value="ECO:0007669"/>
    <property type="project" value="UniProtKB-SubCell"/>
</dbReference>
<dbReference type="OrthoDB" id="9759607at2"/>
<dbReference type="GO" id="GO:1902201">
    <property type="term" value="P:negative regulation of bacterial-type flagellum-dependent cell motility"/>
    <property type="evidence" value="ECO:0007669"/>
    <property type="project" value="TreeGrafter"/>
</dbReference>
<evidence type="ECO:0000313" key="8">
    <source>
        <dbReference type="EMBL" id="EIT86279.1"/>
    </source>
</evidence>
<feature type="transmembrane region" description="Helical" evidence="6">
    <location>
        <begin position="156"/>
        <end position="178"/>
    </location>
</feature>
<comment type="caution">
    <text evidence="8">The sequence shown here is derived from an EMBL/GenBank/DDBJ whole genome shotgun (WGS) entry which is preliminary data.</text>
</comment>
<keyword evidence="3 6" id="KW-0812">Transmembrane</keyword>
<evidence type="ECO:0000256" key="4">
    <source>
        <dbReference type="ARBA" id="ARBA00022989"/>
    </source>
</evidence>
<keyword evidence="2" id="KW-1003">Cell membrane</keyword>
<reference evidence="8 9" key="1">
    <citation type="journal article" date="2012" name="J. Bacteriol.">
        <title>Genome of Bacillus macauensis ZFHKF-1, a Long-Chain-Forming Bacterium.</title>
        <authorList>
            <person name="Cai L."/>
            <person name="Zhang T."/>
        </authorList>
    </citation>
    <scope>NUCLEOTIDE SEQUENCE [LARGE SCALE GENOMIC DNA]</scope>
    <source>
        <strain evidence="8 9">ZFHKF-1</strain>
    </source>
</reference>
<sequence>MINDFFINSTILISLLFLYCEVGKNHPLNQQSTLVTRILGGLYGGLLGNILMIYSIQLTGDIRVDLRHIPMIIAMLYGGWTSALVTMVMVAAGRLLYGVTTVAIMTTLLSCCLFVVLWFVQRTRWRFSIKAFAMAVVVIISTSLLLIAVLDEWSMSVRIIPLYTLVYSLGTWLSITLFEHTYQRHSLFKTYEEASYRDELTGLGNVRYFRQVYQACLENARGKDEELSLLYLDIDHFKNINDTHGHAEGDYVLKEVGKVLLELTRSYDIVCRNGGEEFSVLLPDCPPAKAFEVAERIRGHIQHHSFLLQKGTKVSVTISIGLAHYPTVKAGMLIEVADQALYRAKQMGRNQVQQLPAK</sequence>
<feature type="transmembrane region" description="Helical" evidence="6">
    <location>
        <begin position="68"/>
        <end position="89"/>
    </location>
</feature>
<evidence type="ECO:0000256" key="5">
    <source>
        <dbReference type="ARBA" id="ARBA00023136"/>
    </source>
</evidence>
<dbReference type="PROSITE" id="PS50887">
    <property type="entry name" value="GGDEF"/>
    <property type="match status" value="1"/>
</dbReference>
<organism evidence="8 9">
    <name type="scientific">Fictibacillus macauensis ZFHKF-1</name>
    <dbReference type="NCBI Taxonomy" id="1196324"/>
    <lineage>
        <taxon>Bacteria</taxon>
        <taxon>Bacillati</taxon>
        <taxon>Bacillota</taxon>
        <taxon>Bacilli</taxon>
        <taxon>Bacillales</taxon>
        <taxon>Fictibacillaceae</taxon>
        <taxon>Fictibacillus</taxon>
    </lineage>
</organism>
<dbReference type="InterPro" id="IPR029787">
    <property type="entry name" value="Nucleotide_cyclase"/>
</dbReference>
<proteinExistence type="predicted"/>
<dbReference type="PANTHER" id="PTHR45138:SF9">
    <property type="entry name" value="DIGUANYLATE CYCLASE DGCM-RELATED"/>
    <property type="match status" value="1"/>
</dbReference>
<dbReference type="InterPro" id="IPR000160">
    <property type="entry name" value="GGDEF_dom"/>
</dbReference>
<dbReference type="Pfam" id="PF00990">
    <property type="entry name" value="GGDEF"/>
    <property type="match status" value="1"/>
</dbReference>
<dbReference type="CDD" id="cd01949">
    <property type="entry name" value="GGDEF"/>
    <property type="match status" value="1"/>
</dbReference>
<dbReference type="PANTHER" id="PTHR45138">
    <property type="entry name" value="REGULATORY COMPONENTS OF SENSORY TRANSDUCTION SYSTEM"/>
    <property type="match status" value="1"/>
</dbReference>
<dbReference type="InterPro" id="IPR050469">
    <property type="entry name" value="Diguanylate_Cyclase"/>
</dbReference>
<dbReference type="GO" id="GO:0071555">
    <property type="term" value="P:cell wall organization"/>
    <property type="evidence" value="ECO:0007669"/>
    <property type="project" value="InterPro"/>
</dbReference>
<name>I8AL01_9BACL</name>
<dbReference type="GO" id="GO:0052621">
    <property type="term" value="F:diguanylate cyclase activity"/>
    <property type="evidence" value="ECO:0007669"/>
    <property type="project" value="TreeGrafter"/>
</dbReference>
<dbReference type="GO" id="GO:0043709">
    <property type="term" value="P:cell adhesion involved in single-species biofilm formation"/>
    <property type="evidence" value="ECO:0007669"/>
    <property type="project" value="TreeGrafter"/>
</dbReference>
<evidence type="ECO:0000256" key="2">
    <source>
        <dbReference type="ARBA" id="ARBA00022475"/>
    </source>
</evidence>
<dbReference type="GO" id="GO:0000155">
    <property type="term" value="F:phosphorelay sensor kinase activity"/>
    <property type="evidence" value="ECO:0007669"/>
    <property type="project" value="InterPro"/>
</dbReference>
<dbReference type="Gene3D" id="3.30.70.270">
    <property type="match status" value="1"/>
</dbReference>
<keyword evidence="4 6" id="KW-1133">Transmembrane helix</keyword>
<dbReference type="NCBIfam" id="TIGR00254">
    <property type="entry name" value="GGDEF"/>
    <property type="match status" value="1"/>
</dbReference>
<accession>I8AL01</accession>
<keyword evidence="9" id="KW-1185">Reference proteome</keyword>
<feature type="transmembrane region" description="Helical" evidence="6">
    <location>
        <begin position="132"/>
        <end position="150"/>
    </location>
</feature>
<comment type="subcellular location">
    <subcellularLocation>
        <location evidence="1">Cell membrane</location>
        <topology evidence="1">Multi-pass membrane protein</topology>
    </subcellularLocation>
</comment>
<dbReference type="PATRIC" id="fig|1196324.3.peg.1382"/>
<dbReference type="Pfam" id="PF07694">
    <property type="entry name" value="5TM-5TMR_LYT"/>
    <property type="match status" value="1"/>
</dbReference>
<feature type="transmembrane region" description="Helical" evidence="6">
    <location>
        <begin position="34"/>
        <end position="56"/>
    </location>
</feature>
<evidence type="ECO:0000256" key="1">
    <source>
        <dbReference type="ARBA" id="ARBA00004651"/>
    </source>
</evidence>
<dbReference type="SUPFAM" id="SSF55073">
    <property type="entry name" value="Nucleotide cyclase"/>
    <property type="match status" value="1"/>
</dbReference>
<dbReference type="FunFam" id="3.30.70.270:FF:000001">
    <property type="entry name" value="Diguanylate cyclase domain protein"/>
    <property type="match status" value="1"/>
</dbReference>
<protein>
    <recommendedName>
        <fullName evidence="7">GGDEF domain-containing protein</fullName>
    </recommendedName>
</protein>
<feature type="domain" description="GGDEF" evidence="7">
    <location>
        <begin position="225"/>
        <end position="357"/>
    </location>
</feature>
<dbReference type="AlphaFoldDB" id="I8AL01"/>
<dbReference type="STRING" id="1196324.A374_06756"/>
<dbReference type="EMBL" id="AKKV01000022">
    <property type="protein sequence ID" value="EIT86279.1"/>
    <property type="molecule type" value="Genomic_DNA"/>
</dbReference>